<dbReference type="PRINTS" id="PR00288">
    <property type="entry name" value="PUROTHIONIN"/>
</dbReference>
<dbReference type="InParanoid" id="A0A2G5CDK2"/>
<dbReference type="PANTHER" id="PTHR33147:SF133">
    <property type="entry name" value="DEFENSIN-LIKE PROTEIN 6-RELATED"/>
    <property type="match status" value="1"/>
</dbReference>
<evidence type="ECO:0000256" key="1">
    <source>
        <dbReference type="ARBA" id="ARBA00022729"/>
    </source>
</evidence>
<evidence type="ECO:0000256" key="3">
    <source>
        <dbReference type="SAM" id="SignalP"/>
    </source>
</evidence>
<feature type="signal peptide" evidence="3">
    <location>
        <begin position="1"/>
        <end position="23"/>
    </location>
</feature>
<dbReference type="Proteomes" id="UP000230069">
    <property type="component" value="Unassembled WGS sequence"/>
</dbReference>
<evidence type="ECO:0000313" key="6">
    <source>
        <dbReference type="Proteomes" id="UP000230069"/>
    </source>
</evidence>
<dbReference type="Gene3D" id="3.30.30.10">
    <property type="entry name" value="Knottin, scorpion toxin-like"/>
    <property type="match status" value="1"/>
</dbReference>
<dbReference type="STRING" id="218851.A0A2G5CDK2"/>
<feature type="chain" id="PRO_5013720733" description="Knottins-like domain-containing protein" evidence="3">
    <location>
        <begin position="24"/>
        <end position="81"/>
    </location>
</feature>
<dbReference type="Pfam" id="PF00304">
    <property type="entry name" value="Gamma-thionin"/>
    <property type="match status" value="1"/>
</dbReference>
<keyword evidence="1 3" id="KW-0732">Signal</keyword>
<protein>
    <recommendedName>
        <fullName evidence="4">Knottins-like domain-containing protein</fullName>
    </recommendedName>
</protein>
<keyword evidence="2" id="KW-1015">Disulfide bond</keyword>
<dbReference type="SUPFAM" id="SSF57095">
    <property type="entry name" value="Scorpion toxin-like"/>
    <property type="match status" value="1"/>
</dbReference>
<name>A0A2G5CDK2_AQUCA</name>
<reference evidence="5 6" key="1">
    <citation type="submission" date="2017-09" db="EMBL/GenBank/DDBJ databases">
        <title>WGS assembly of Aquilegia coerulea Goldsmith.</title>
        <authorList>
            <person name="Hodges S."/>
            <person name="Kramer E."/>
            <person name="Nordborg M."/>
            <person name="Tomkins J."/>
            <person name="Borevitz J."/>
            <person name="Derieg N."/>
            <person name="Yan J."/>
            <person name="Mihaltcheva S."/>
            <person name="Hayes R.D."/>
            <person name="Rokhsar D."/>
        </authorList>
    </citation>
    <scope>NUCLEOTIDE SEQUENCE [LARGE SCALE GENOMIC DNA]</scope>
    <source>
        <strain evidence="6">cv. Goldsmith</strain>
    </source>
</reference>
<sequence length="81" mass="9266">MRKSSVGCVLLFVLLLIFVHVEMEMVDARRPPIKYCESRSHGFRGLCFSKTNCGLACRHEGFHGGYCKPLSRHCYCRKPCV</sequence>
<dbReference type="GO" id="GO:0006952">
    <property type="term" value="P:defense response"/>
    <property type="evidence" value="ECO:0007669"/>
    <property type="project" value="InterPro"/>
</dbReference>
<dbReference type="InterPro" id="IPR003614">
    <property type="entry name" value="Knottins"/>
</dbReference>
<organism evidence="5 6">
    <name type="scientific">Aquilegia coerulea</name>
    <name type="common">Rocky mountain columbine</name>
    <dbReference type="NCBI Taxonomy" id="218851"/>
    <lineage>
        <taxon>Eukaryota</taxon>
        <taxon>Viridiplantae</taxon>
        <taxon>Streptophyta</taxon>
        <taxon>Embryophyta</taxon>
        <taxon>Tracheophyta</taxon>
        <taxon>Spermatophyta</taxon>
        <taxon>Magnoliopsida</taxon>
        <taxon>Ranunculales</taxon>
        <taxon>Ranunculaceae</taxon>
        <taxon>Thalictroideae</taxon>
        <taxon>Aquilegia</taxon>
    </lineage>
</organism>
<evidence type="ECO:0000256" key="2">
    <source>
        <dbReference type="ARBA" id="ARBA00023157"/>
    </source>
</evidence>
<keyword evidence="6" id="KW-1185">Reference proteome</keyword>
<accession>A0A2G5CDK2</accession>
<dbReference type="SMART" id="SM00505">
    <property type="entry name" value="Knot1"/>
    <property type="match status" value="1"/>
</dbReference>
<dbReference type="AlphaFoldDB" id="A0A2G5CDK2"/>
<dbReference type="OrthoDB" id="1063609at2759"/>
<dbReference type="CDD" id="cd00107">
    <property type="entry name" value="Knot1"/>
    <property type="match status" value="1"/>
</dbReference>
<dbReference type="PANTHER" id="PTHR33147">
    <property type="entry name" value="DEFENSIN-LIKE PROTEIN 1"/>
    <property type="match status" value="1"/>
</dbReference>
<evidence type="ECO:0000259" key="4">
    <source>
        <dbReference type="SMART" id="SM00505"/>
    </source>
</evidence>
<feature type="domain" description="Knottins-like" evidence="4">
    <location>
        <begin position="35"/>
        <end position="80"/>
    </location>
</feature>
<proteinExistence type="predicted"/>
<dbReference type="InterPro" id="IPR008176">
    <property type="entry name" value="Defensin_plant"/>
</dbReference>
<evidence type="ECO:0000313" key="5">
    <source>
        <dbReference type="EMBL" id="PIA29362.1"/>
    </source>
</evidence>
<dbReference type="EMBL" id="KZ305077">
    <property type="protein sequence ID" value="PIA29362.1"/>
    <property type="molecule type" value="Genomic_DNA"/>
</dbReference>
<dbReference type="PROSITE" id="PS00940">
    <property type="entry name" value="GAMMA_THIONIN"/>
    <property type="match status" value="1"/>
</dbReference>
<gene>
    <name evidence="5" type="ORF">AQUCO_06000018v1</name>
</gene>
<dbReference type="InterPro" id="IPR036574">
    <property type="entry name" value="Scorpion_toxin-like_sf"/>
</dbReference>